<name>A0ACC0UDR4_9AGAM</name>
<comment type="caution">
    <text evidence="1">The sequence shown here is derived from an EMBL/GenBank/DDBJ whole genome shotgun (WGS) entry which is preliminary data.</text>
</comment>
<proteinExistence type="predicted"/>
<gene>
    <name evidence="1" type="ORF">F5148DRAFT_996372</name>
</gene>
<accession>A0ACC0UDR4</accession>
<dbReference type="EMBL" id="JAGFNK010000059">
    <property type="protein sequence ID" value="KAI9509647.1"/>
    <property type="molecule type" value="Genomic_DNA"/>
</dbReference>
<protein>
    <submittedName>
        <fullName evidence="1">Uncharacterized protein</fullName>
    </submittedName>
</protein>
<evidence type="ECO:0000313" key="1">
    <source>
        <dbReference type="EMBL" id="KAI9509647.1"/>
    </source>
</evidence>
<reference evidence="1" key="1">
    <citation type="submission" date="2021-03" db="EMBL/GenBank/DDBJ databases">
        <title>Evolutionary priming and transition to the ectomycorrhizal habit in an iconic lineage of mushroom-forming fungi: is preadaptation a requirement?</title>
        <authorList>
            <consortium name="DOE Joint Genome Institute"/>
            <person name="Looney B.P."/>
            <person name="Miyauchi S."/>
            <person name="Morin E."/>
            <person name="Drula E."/>
            <person name="Courty P.E."/>
            <person name="Chicoki N."/>
            <person name="Fauchery L."/>
            <person name="Kohler A."/>
            <person name="Kuo A."/>
            <person name="LaButti K."/>
            <person name="Pangilinan J."/>
            <person name="Lipzen A."/>
            <person name="Riley R."/>
            <person name="Andreopoulos W."/>
            <person name="He G."/>
            <person name="Johnson J."/>
            <person name="Barry K.W."/>
            <person name="Grigoriev I.V."/>
            <person name="Nagy L."/>
            <person name="Hibbett D."/>
            <person name="Henrissat B."/>
            <person name="Matheny P.B."/>
            <person name="Labbe J."/>
            <person name="Martin A.F."/>
        </authorList>
    </citation>
    <scope>NUCLEOTIDE SEQUENCE</scope>
    <source>
        <strain evidence="1">BPL698</strain>
    </source>
</reference>
<evidence type="ECO:0000313" key="2">
    <source>
        <dbReference type="Proteomes" id="UP001207468"/>
    </source>
</evidence>
<keyword evidence="2" id="KW-1185">Reference proteome</keyword>
<sequence>MPPVLLSRTLDPLLGIFTGAFAYYLYETNLRTAPAPEQKLANLVHWKIEKYRNNRAERNVAGASSDADLSRVFAQLKDE</sequence>
<dbReference type="Proteomes" id="UP001207468">
    <property type="component" value="Unassembled WGS sequence"/>
</dbReference>
<organism evidence="1 2">
    <name type="scientific">Russula earlei</name>
    <dbReference type="NCBI Taxonomy" id="71964"/>
    <lineage>
        <taxon>Eukaryota</taxon>
        <taxon>Fungi</taxon>
        <taxon>Dikarya</taxon>
        <taxon>Basidiomycota</taxon>
        <taxon>Agaricomycotina</taxon>
        <taxon>Agaricomycetes</taxon>
        <taxon>Russulales</taxon>
        <taxon>Russulaceae</taxon>
        <taxon>Russula</taxon>
    </lineage>
</organism>